<evidence type="ECO:0000313" key="5">
    <source>
        <dbReference type="Proteomes" id="UP001321249"/>
    </source>
</evidence>
<dbReference type="NCBIfam" id="TIGR04025">
    <property type="entry name" value="PPOX_FMN_DR2398"/>
    <property type="match status" value="1"/>
</dbReference>
<dbReference type="InterPro" id="IPR024029">
    <property type="entry name" value="Pyridox_Oxase_FMN-dep"/>
</dbReference>
<dbReference type="InterPro" id="IPR011576">
    <property type="entry name" value="Pyridox_Oxase_N"/>
</dbReference>
<dbReference type="PANTHER" id="PTHR42815:SF2">
    <property type="entry name" value="FAD-BINDING, PUTATIVE (AFU_ORTHOLOGUE AFUA_6G07600)-RELATED"/>
    <property type="match status" value="1"/>
</dbReference>
<dbReference type="RefSeq" id="WP_342826498.1">
    <property type="nucleotide sequence ID" value="NZ_CP046146.1"/>
</dbReference>
<sequence>MSEKTFQQVITTEDGLREILGTPSKRAADKVIDHIDDHCAALIGSSPFLVIASADADGNMDVSPKGDPAGFVRVLDEHTLVIPDRKGNRRGDTFSNILQNPKVGLIFLTPGYQETLRVSGTARIVRDPELLESMAHKGSVPMFAIVIDVEKALFHCAKCIIRSGLWEHDEVEGVPNFGAILKDHADLDQSADEVQQAIDESKLANLY</sequence>
<dbReference type="InterPro" id="IPR012349">
    <property type="entry name" value="Split_barrel_FMN-bd"/>
</dbReference>
<dbReference type="Proteomes" id="UP001321249">
    <property type="component" value="Unassembled WGS sequence"/>
</dbReference>
<reference evidence="4" key="3">
    <citation type="submission" date="2023-06" db="EMBL/GenBank/DDBJ databases">
        <title>Pangenomics reveal diversification of enzyme families and niche specialization in globally abundant SAR202 bacteria.</title>
        <authorList>
            <person name="Saw J.H.W."/>
        </authorList>
    </citation>
    <scope>NUCLEOTIDE SEQUENCE [LARGE SCALE GENOMIC DNA]</scope>
    <source>
        <strain evidence="4">JH1073</strain>
    </source>
</reference>
<name>A0AAJ5ZJD7_9CHLR</name>
<dbReference type="Proteomes" id="UP001219901">
    <property type="component" value="Chromosome"/>
</dbReference>
<evidence type="ECO:0000313" key="2">
    <source>
        <dbReference type="EMBL" id="MDG0867797.1"/>
    </source>
</evidence>
<protein>
    <submittedName>
        <fullName evidence="3">Pyridoxamine 5'-phosphate oxidase family protein</fullName>
    </submittedName>
</protein>
<dbReference type="Pfam" id="PF01243">
    <property type="entry name" value="PNPOx_N"/>
    <property type="match status" value="1"/>
</dbReference>
<feature type="domain" description="Pyridoxamine 5'-phosphate oxidase N-terminal" evidence="1">
    <location>
        <begin position="35"/>
        <end position="156"/>
    </location>
</feature>
<evidence type="ECO:0000259" key="1">
    <source>
        <dbReference type="Pfam" id="PF01243"/>
    </source>
</evidence>
<accession>A0AAJ5ZJD7</accession>
<dbReference type="SUPFAM" id="SSF50475">
    <property type="entry name" value="FMN-binding split barrel"/>
    <property type="match status" value="1"/>
</dbReference>
<dbReference type="Gene3D" id="2.30.110.10">
    <property type="entry name" value="Electron Transport, Fmn-binding Protein, Chain A"/>
    <property type="match status" value="1"/>
</dbReference>
<dbReference type="PANTHER" id="PTHR42815">
    <property type="entry name" value="FAD-BINDING, PUTATIVE (AFU_ORTHOLOGUE AFUA_6G07600)-RELATED"/>
    <property type="match status" value="1"/>
</dbReference>
<keyword evidence="4" id="KW-1185">Reference proteome</keyword>
<organism evidence="3 4">
    <name type="scientific">Candidatus Lucifugimonas marina</name>
    <dbReference type="NCBI Taxonomy" id="3038979"/>
    <lineage>
        <taxon>Bacteria</taxon>
        <taxon>Bacillati</taxon>
        <taxon>Chloroflexota</taxon>
        <taxon>Dehalococcoidia</taxon>
        <taxon>SAR202 cluster</taxon>
        <taxon>Candidatus Lucifugimonadales</taxon>
        <taxon>Candidatus Lucifugimonadaceae</taxon>
        <taxon>Candidatus Lucifugimonas</taxon>
    </lineage>
</organism>
<reference evidence="3" key="2">
    <citation type="journal article" date="2023" name="Nat. Commun.">
        <title>Cultivation of marine bacteria of the SAR202 clade.</title>
        <authorList>
            <person name="Lim Y."/>
            <person name="Seo J.H."/>
            <person name="Giovannoni S.J."/>
            <person name="Kang I."/>
            <person name="Cho J.C."/>
        </authorList>
    </citation>
    <scope>NUCLEOTIDE SEQUENCE</scope>
    <source>
        <strain evidence="3">JH1073</strain>
    </source>
</reference>
<proteinExistence type="predicted"/>
<reference evidence="4 5" key="1">
    <citation type="submission" date="2019-11" db="EMBL/GenBank/DDBJ databases">
        <authorList>
            <person name="Cho J.-C."/>
        </authorList>
    </citation>
    <scope>NUCLEOTIDE SEQUENCE [LARGE SCALE GENOMIC DNA]</scope>
    <source>
        <strain evidence="3 4">JH1073</strain>
        <strain evidence="2 5">JH702</strain>
    </source>
</reference>
<evidence type="ECO:0000313" key="3">
    <source>
        <dbReference type="EMBL" id="WFG39841.1"/>
    </source>
</evidence>
<gene>
    <name evidence="2" type="ORF">GKO46_12030</name>
    <name evidence="3" type="ORF">GKO48_09500</name>
</gene>
<dbReference type="EMBL" id="WMBE01000003">
    <property type="protein sequence ID" value="MDG0867797.1"/>
    <property type="molecule type" value="Genomic_DNA"/>
</dbReference>
<dbReference type="EMBL" id="CP046147">
    <property type="protein sequence ID" value="WFG39841.1"/>
    <property type="molecule type" value="Genomic_DNA"/>
</dbReference>
<dbReference type="AlphaFoldDB" id="A0AAJ5ZJD7"/>
<evidence type="ECO:0000313" key="4">
    <source>
        <dbReference type="Proteomes" id="UP001219901"/>
    </source>
</evidence>